<evidence type="ECO:0000313" key="1">
    <source>
        <dbReference type="EMBL" id="KII67979.1"/>
    </source>
</evidence>
<accession>A0A0C2IRB9</accession>
<keyword evidence="2" id="KW-1185">Reference proteome</keyword>
<proteinExistence type="predicted"/>
<dbReference type="EMBL" id="JWZT01002990">
    <property type="protein sequence ID" value="KII67979.1"/>
    <property type="molecule type" value="Genomic_DNA"/>
</dbReference>
<sequence>MIELIICINEHKSNVCDNPSLEVMTGCIPLLVKKGTDIKIQDVEKLHKYLTSERDLNRLPCLHGDIVESLSGYMNKYKEFSIIFMKEWPEILRSVHRKYNMYDHELVDSYCYAQRISEESSQILFITRFIYYYIDKMIESKTIDAQDSNEYYANALVLIKNLVELLITTYGDGPCCKIGDVYPFFRNVIEFYLPKDDKISHAALWFIDTVQEQITHDCYDGKHSTVESIFNHFVGDPLKKLIERTGSSNVDKKKTTSTD</sequence>
<dbReference type="AlphaFoldDB" id="A0A0C2IRB9"/>
<gene>
    <name evidence="1" type="ORF">RF11_01980</name>
</gene>
<name>A0A0C2IRB9_THEKT</name>
<organism evidence="1 2">
    <name type="scientific">Thelohanellus kitauei</name>
    <name type="common">Myxosporean</name>
    <dbReference type="NCBI Taxonomy" id="669202"/>
    <lineage>
        <taxon>Eukaryota</taxon>
        <taxon>Metazoa</taxon>
        <taxon>Cnidaria</taxon>
        <taxon>Myxozoa</taxon>
        <taxon>Myxosporea</taxon>
        <taxon>Bivalvulida</taxon>
        <taxon>Platysporina</taxon>
        <taxon>Myxobolidae</taxon>
        <taxon>Thelohanellus</taxon>
    </lineage>
</organism>
<dbReference type="Proteomes" id="UP000031668">
    <property type="component" value="Unassembled WGS sequence"/>
</dbReference>
<reference evidence="1 2" key="1">
    <citation type="journal article" date="2014" name="Genome Biol. Evol.">
        <title>The genome of the myxosporean Thelohanellus kitauei shows adaptations to nutrient acquisition within its fish host.</title>
        <authorList>
            <person name="Yang Y."/>
            <person name="Xiong J."/>
            <person name="Zhou Z."/>
            <person name="Huo F."/>
            <person name="Miao W."/>
            <person name="Ran C."/>
            <person name="Liu Y."/>
            <person name="Zhang J."/>
            <person name="Feng J."/>
            <person name="Wang M."/>
            <person name="Wang M."/>
            <person name="Wang L."/>
            <person name="Yao B."/>
        </authorList>
    </citation>
    <scope>NUCLEOTIDE SEQUENCE [LARGE SCALE GENOMIC DNA]</scope>
    <source>
        <strain evidence="1">Wuqing</strain>
    </source>
</reference>
<protein>
    <submittedName>
        <fullName evidence="1">Uncharacterized protein</fullName>
    </submittedName>
</protein>
<comment type="caution">
    <text evidence="1">The sequence shown here is derived from an EMBL/GenBank/DDBJ whole genome shotgun (WGS) entry which is preliminary data.</text>
</comment>
<evidence type="ECO:0000313" key="2">
    <source>
        <dbReference type="Proteomes" id="UP000031668"/>
    </source>
</evidence>